<evidence type="ECO:0000256" key="7">
    <source>
        <dbReference type="ARBA" id="ARBA00023157"/>
    </source>
</evidence>
<evidence type="ECO:0000256" key="5">
    <source>
        <dbReference type="ARBA" id="ARBA00023054"/>
    </source>
</evidence>
<dbReference type="Proteomes" id="UP000465112">
    <property type="component" value="Chromosome 14"/>
</dbReference>
<dbReference type="PROSITE" id="PS51406">
    <property type="entry name" value="FIBRINOGEN_C_2"/>
    <property type="match status" value="1"/>
</dbReference>
<gene>
    <name evidence="14" type="ORF">PFLUV_G00169080</name>
</gene>
<keyword evidence="4" id="KW-0732">Signal</keyword>
<feature type="compositionally biased region" description="Polar residues" evidence="11">
    <location>
        <begin position="296"/>
        <end position="305"/>
    </location>
</feature>
<evidence type="ECO:0000313" key="14">
    <source>
        <dbReference type="EMBL" id="KAF1380920.1"/>
    </source>
</evidence>
<dbReference type="AlphaFoldDB" id="A0A6A5EJ46"/>
<evidence type="ECO:0000256" key="1">
    <source>
        <dbReference type="ARBA" id="ARBA00004613"/>
    </source>
</evidence>
<protein>
    <recommendedName>
        <fullName evidence="13">Fibrinogen C-terminal domain-containing protein</fullName>
    </recommendedName>
</protein>
<evidence type="ECO:0000313" key="15">
    <source>
        <dbReference type="Proteomes" id="UP000465112"/>
    </source>
</evidence>
<organism evidence="14 15">
    <name type="scientific">Perca fluviatilis</name>
    <name type="common">European perch</name>
    <dbReference type="NCBI Taxonomy" id="8168"/>
    <lineage>
        <taxon>Eukaryota</taxon>
        <taxon>Metazoa</taxon>
        <taxon>Chordata</taxon>
        <taxon>Craniata</taxon>
        <taxon>Vertebrata</taxon>
        <taxon>Euteleostomi</taxon>
        <taxon>Actinopterygii</taxon>
        <taxon>Neopterygii</taxon>
        <taxon>Teleostei</taxon>
        <taxon>Neoteleostei</taxon>
        <taxon>Acanthomorphata</taxon>
        <taxon>Eupercaria</taxon>
        <taxon>Perciformes</taxon>
        <taxon>Percoidei</taxon>
        <taxon>Percidae</taxon>
        <taxon>Percinae</taxon>
        <taxon>Perca</taxon>
    </lineage>
</organism>
<dbReference type="Pfam" id="PF00147">
    <property type="entry name" value="Fibrinogen_C"/>
    <property type="match status" value="1"/>
</dbReference>
<feature type="region of interest" description="Disordered" evidence="11">
    <location>
        <begin position="294"/>
        <end position="353"/>
    </location>
</feature>
<dbReference type="InterPro" id="IPR036056">
    <property type="entry name" value="Fibrinogen-like_C"/>
</dbReference>
<comment type="subcellular location">
    <subcellularLocation>
        <location evidence="1">Secreted</location>
    </subcellularLocation>
</comment>
<dbReference type="InterPro" id="IPR002181">
    <property type="entry name" value="Fibrinogen_a/b/g_C_dom"/>
</dbReference>
<feature type="transmembrane region" description="Helical" evidence="12">
    <location>
        <begin position="38"/>
        <end position="57"/>
    </location>
</feature>
<feature type="compositionally biased region" description="Polar residues" evidence="11">
    <location>
        <begin position="21"/>
        <end position="31"/>
    </location>
</feature>
<feature type="compositionally biased region" description="Low complexity" evidence="11">
    <location>
        <begin position="412"/>
        <end position="430"/>
    </location>
</feature>
<evidence type="ECO:0000256" key="4">
    <source>
        <dbReference type="ARBA" id="ARBA00022729"/>
    </source>
</evidence>
<dbReference type="GO" id="GO:0051258">
    <property type="term" value="P:protein polymerization"/>
    <property type="evidence" value="ECO:0007669"/>
    <property type="project" value="InterPro"/>
</dbReference>
<evidence type="ECO:0000256" key="9">
    <source>
        <dbReference type="ARBA" id="ARBA00025974"/>
    </source>
</evidence>
<proteinExistence type="predicted"/>
<dbReference type="InterPro" id="IPR037579">
    <property type="entry name" value="FIB_ANG-like"/>
</dbReference>
<name>A0A6A5EJ46_PERFL</name>
<evidence type="ECO:0000259" key="13">
    <source>
        <dbReference type="PROSITE" id="PS51406"/>
    </source>
</evidence>
<keyword evidence="5 10" id="KW-0175">Coiled coil</keyword>
<keyword evidence="12" id="KW-1133">Transmembrane helix</keyword>
<feature type="domain" description="Fibrinogen C-terminal" evidence="13">
    <location>
        <begin position="480"/>
        <end position="719"/>
    </location>
</feature>
<dbReference type="GO" id="GO:0005102">
    <property type="term" value="F:signaling receptor binding"/>
    <property type="evidence" value="ECO:0007669"/>
    <property type="project" value="InterPro"/>
</dbReference>
<keyword evidence="7" id="KW-1015">Disulfide bond</keyword>
<dbReference type="Pfam" id="PF08702">
    <property type="entry name" value="Fib_alpha"/>
    <property type="match status" value="1"/>
</dbReference>
<comment type="caution">
    <text evidence="14">The sequence shown here is derived from an EMBL/GenBank/DDBJ whole genome shotgun (WGS) entry which is preliminary data.</text>
</comment>
<keyword evidence="6" id="KW-0094">Blood coagulation</keyword>
<evidence type="ECO:0000256" key="12">
    <source>
        <dbReference type="SAM" id="Phobius"/>
    </source>
</evidence>
<dbReference type="GO" id="GO:0005201">
    <property type="term" value="F:extracellular matrix structural constituent"/>
    <property type="evidence" value="ECO:0007669"/>
    <property type="project" value="TreeGrafter"/>
</dbReference>
<dbReference type="PANTHER" id="PTHR47221:SF6">
    <property type="entry name" value="FIBRINOGEN ALPHA CHAIN"/>
    <property type="match status" value="1"/>
</dbReference>
<dbReference type="SMART" id="SM00186">
    <property type="entry name" value="FBG"/>
    <property type="match status" value="1"/>
</dbReference>
<feature type="coiled-coil region" evidence="10">
    <location>
        <begin position="159"/>
        <end position="200"/>
    </location>
</feature>
<sequence>MSHRFQLHNEPTAASEKHSATKSSHGARTTAKQKMERLNVLVCLGLICVASTLAQVIDPRGARPVEQGTRSETCATQRDWPFCSDDEWGAKCPSGCRILGLINKYDHDALKKIEKIRSLLDLNKARHRSADQVSKQTYDYLKDKLTVDSDNDNSYYNLAQTLRQRISEMKIKIDRQLRLLAALKDRVKDQVLEMQRLEVDIDIKLRSCKGSCQGYAEYQVDRESYVALEKQVSQLDSQSIQNIESVGTLYVMKSRPLQGVIVDSIYKSKDLSGTTTGEQRDMFPEVRTVQLVLEQEGSSSSSPATISKVPGTSLSPSTSSSSSSSSSSGTSTKSITEIGGRGDGIDFIGTDFGQPSTGHVTTKTVSCTRRTIVNTKTGRVEEVFEGGPECSAMSDTTKGVMGALFPSLSHASSSSSSSSSSSVTKTVHTGGTKGSLLDTKTDFGNPFDMGFDIGLFDTGAAEDDVPDIHARSVKSVVTERRADYVGKDCVEAHQNHLKGETNGLFKIKPGGADSAQVAEVYCQQEGLMGGWLLAQQRESGALGFNRTWAEYRDGFGSVDANGNGEFWLGNQNLHLLTSQAESMLRVELEDWEGGVASAEYTVRVGVETEGYPLHVSGYTGDAGDALAMPASNTPSHNGMKFSTFDRDNDVWEGSCAERYGGGWWYNKCQTANLNGVYYKGAYDPEKNTPYEIENGVVWETYKLANYSLKTVRMFIRPAAF</sequence>
<dbReference type="CDD" id="cd00087">
    <property type="entry name" value="FReD"/>
    <property type="match status" value="1"/>
</dbReference>
<dbReference type="PROSITE" id="PS00514">
    <property type="entry name" value="FIBRINOGEN_C_1"/>
    <property type="match status" value="1"/>
</dbReference>
<dbReference type="InterPro" id="IPR020837">
    <property type="entry name" value="Fibrinogen_CS"/>
</dbReference>
<feature type="compositionally biased region" description="Low complexity" evidence="11">
    <location>
        <begin position="312"/>
        <end position="338"/>
    </location>
</feature>
<evidence type="ECO:0000256" key="2">
    <source>
        <dbReference type="ARBA" id="ARBA00022525"/>
    </source>
</evidence>
<dbReference type="SMART" id="SM01212">
    <property type="entry name" value="Fib_alpha"/>
    <property type="match status" value="1"/>
</dbReference>
<feature type="region of interest" description="Disordered" evidence="11">
    <location>
        <begin position="1"/>
        <end position="31"/>
    </location>
</feature>
<dbReference type="SUPFAM" id="SSF56496">
    <property type="entry name" value="Fibrinogen C-terminal domain-like"/>
    <property type="match status" value="1"/>
</dbReference>
<dbReference type="Gene3D" id="1.20.5.50">
    <property type="match status" value="1"/>
</dbReference>
<evidence type="ECO:0000256" key="10">
    <source>
        <dbReference type="SAM" id="Coils"/>
    </source>
</evidence>
<dbReference type="InterPro" id="IPR014716">
    <property type="entry name" value="Fibrinogen_a/b/g_C_1"/>
</dbReference>
<keyword evidence="3" id="KW-0356">Hemostasis</keyword>
<dbReference type="OrthoDB" id="9945370at2759"/>
<dbReference type="Gene3D" id="3.90.215.10">
    <property type="entry name" value="Gamma Fibrinogen, chain A, domain 1"/>
    <property type="match status" value="1"/>
</dbReference>
<evidence type="ECO:0000256" key="3">
    <source>
        <dbReference type="ARBA" id="ARBA00022696"/>
    </source>
</evidence>
<keyword evidence="2" id="KW-0964">Secreted</keyword>
<dbReference type="GO" id="GO:0072377">
    <property type="term" value="P:blood coagulation, common pathway"/>
    <property type="evidence" value="ECO:0007669"/>
    <property type="project" value="TreeGrafter"/>
</dbReference>
<dbReference type="InterPro" id="IPR012290">
    <property type="entry name" value="Fibrinogen_a/b/g_coil_dom"/>
</dbReference>
<dbReference type="GO" id="GO:0034116">
    <property type="term" value="P:positive regulation of heterotypic cell-cell adhesion"/>
    <property type="evidence" value="ECO:0007669"/>
    <property type="project" value="TreeGrafter"/>
</dbReference>
<reference evidence="14 15" key="1">
    <citation type="submission" date="2019-06" db="EMBL/GenBank/DDBJ databases">
        <title>A chromosome-scale genome assembly of the European perch, Perca fluviatilis.</title>
        <authorList>
            <person name="Roques C."/>
            <person name="Zahm M."/>
            <person name="Cabau C."/>
            <person name="Klopp C."/>
            <person name="Bouchez O."/>
            <person name="Donnadieu C."/>
            <person name="Kuhl H."/>
            <person name="Gislard M."/>
            <person name="Guendouz S."/>
            <person name="Journot L."/>
            <person name="Haffray P."/>
            <person name="Bestin A."/>
            <person name="Morvezen R."/>
            <person name="Feron R."/>
            <person name="Wen M."/>
            <person name="Jouanno E."/>
            <person name="Herpin A."/>
            <person name="Schartl M."/>
            <person name="Postlethwait J."/>
            <person name="Schaerlinger B."/>
            <person name="Chardard D."/>
            <person name="Lecocq T."/>
            <person name="Poncet C."/>
            <person name="Jaffrelo L."/>
            <person name="Lampietro C."/>
            <person name="Guiguen Y."/>
        </authorList>
    </citation>
    <scope>NUCLEOTIDE SEQUENCE [LARGE SCALE GENOMIC DNA]</scope>
    <source>
        <tissue evidence="14">Blood</tissue>
    </source>
</reference>
<accession>A0A6A5EJ46</accession>
<dbReference type="SUPFAM" id="SSF58010">
    <property type="entry name" value="Fibrinogen coiled-coil and central regions"/>
    <property type="match status" value="1"/>
</dbReference>
<feature type="region of interest" description="Disordered" evidence="11">
    <location>
        <begin position="408"/>
        <end position="435"/>
    </location>
</feature>
<evidence type="ECO:0000256" key="6">
    <source>
        <dbReference type="ARBA" id="ARBA00023084"/>
    </source>
</evidence>
<dbReference type="GO" id="GO:0005577">
    <property type="term" value="C:fibrinogen complex"/>
    <property type="evidence" value="ECO:0007669"/>
    <property type="project" value="InterPro"/>
</dbReference>
<evidence type="ECO:0000256" key="11">
    <source>
        <dbReference type="SAM" id="MobiDB-lite"/>
    </source>
</evidence>
<dbReference type="PANTHER" id="PTHR47221">
    <property type="entry name" value="FIBRINOGEN ALPHA CHAIN"/>
    <property type="match status" value="1"/>
</dbReference>
<evidence type="ECO:0000256" key="8">
    <source>
        <dbReference type="ARBA" id="ARBA00023180"/>
    </source>
</evidence>
<dbReference type="GO" id="GO:0042730">
    <property type="term" value="P:fibrinolysis"/>
    <property type="evidence" value="ECO:0007669"/>
    <property type="project" value="TreeGrafter"/>
</dbReference>
<dbReference type="GO" id="GO:0030674">
    <property type="term" value="F:protein-macromolecule adaptor activity"/>
    <property type="evidence" value="ECO:0007669"/>
    <property type="project" value="TreeGrafter"/>
</dbReference>
<keyword evidence="8" id="KW-0325">Glycoprotein</keyword>
<dbReference type="EMBL" id="VHII01000014">
    <property type="protein sequence ID" value="KAF1380920.1"/>
    <property type="molecule type" value="Genomic_DNA"/>
</dbReference>
<keyword evidence="12" id="KW-0472">Membrane</keyword>
<dbReference type="GO" id="GO:0070527">
    <property type="term" value="P:platelet aggregation"/>
    <property type="evidence" value="ECO:0007669"/>
    <property type="project" value="TreeGrafter"/>
</dbReference>
<keyword evidence="15" id="KW-1185">Reference proteome</keyword>
<keyword evidence="12" id="KW-0812">Transmembrane</keyword>
<comment type="subunit">
    <text evidence="9">Heterohexamer; disulfide linked. Contains 2 sets of 3 non-identical chains (alpha, beta and gamma). The 2 heterotrimers are in head to head conformation with the N-termini in a small central domain.</text>
</comment>